<reference evidence="2" key="1">
    <citation type="submission" date="2019-11" db="EMBL/GenBank/DDBJ databases">
        <authorList>
            <person name="Liu Y."/>
            <person name="Hou J."/>
            <person name="Li T.-Q."/>
            <person name="Guan C.-H."/>
            <person name="Wu X."/>
            <person name="Wu H.-Z."/>
            <person name="Ling F."/>
            <person name="Zhang R."/>
            <person name="Shi X.-G."/>
            <person name="Ren J.-P."/>
            <person name="Chen E.-F."/>
            <person name="Sun J.-M."/>
        </authorList>
    </citation>
    <scope>NUCLEOTIDE SEQUENCE</scope>
    <source>
        <strain evidence="2">Adult_tree_wgs_1</strain>
        <tissue evidence="2">Leaves</tissue>
    </source>
</reference>
<feature type="compositionally biased region" description="Pro residues" evidence="1">
    <location>
        <begin position="195"/>
        <end position="230"/>
    </location>
</feature>
<dbReference type="InterPro" id="IPR007658">
    <property type="entry name" value="DUF594"/>
</dbReference>
<dbReference type="PANTHER" id="PTHR31325">
    <property type="entry name" value="OS01G0798800 PROTEIN-RELATED"/>
    <property type="match status" value="1"/>
</dbReference>
<name>A0A834LXN4_RHOSS</name>
<comment type="caution">
    <text evidence="2">The sequence shown here is derived from an EMBL/GenBank/DDBJ whole genome shotgun (WGS) entry which is preliminary data.</text>
</comment>
<evidence type="ECO:0000256" key="1">
    <source>
        <dbReference type="SAM" id="MobiDB-lite"/>
    </source>
</evidence>
<protein>
    <submittedName>
        <fullName evidence="2">Uncharacterized protein</fullName>
    </submittedName>
</protein>
<keyword evidence="3" id="KW-1185">Reference proteome</keyword>
<feature type="compositionally biased region" description="Pro residues" evidence="1">
    <location>
        <begin position="239"/>
        <end position="263"/>
    </location>
</feature>
<dbReference type="OrthoDB" id="1689146at2759"/>
<evidence type="ECO:0000313" key="3">
    <source>
        <dbReference type="Proteomes" id="UP000626092"/>
    </source>
</evidence>
<organism evidence="2 3">
    <name type="scientific">Rhododendron simsii</name>
    <name type="common">Sims's rhododendron</name>
    <dbReference type="NCBI Taxonomy" id="118357"/>
    <lineage>
        <taxon>Eukaryota</taxon>
        <taxon>Viridiplantae</taxon>
        <taxon>Streptophyta</taxon>
        <taxon>Embryophyta</taxon>
        <taxon>Tracheophyta</taxon>
        <taxon>Spermatophyta</taxon>
        <taxon>Magnoliopsida</taxon>
        <taxon>eudicotyledons</taxon>
        <taxon>Gunneridae</taxon>
        <taxon>Pentapetalae</taxon>
        <taxon>asterids</taxon>
        <taxon>Ericales</taxon>
        <taxon>Ericaceae</taxon>
        <taxon>Ericoideae</taxon>
        <taxon>Rhodoreae</taxon>
        <taxon>Rhododendron</taxon>
    </lineage>
</organism>
<feature type="compositionally biased region" description="Pro residues" evidence="1">
    <location>
        <begin position="163"/>
        <end position="186"/>
    </location>
</feature>
<feature type="region of interest" description="Disordered" evidence="1">
    <location>
        <begin position="163"/>
        <end position="263"/>
    </location>
</feature>
<dbReference type="AlphaFoldDB" id="A0A834LXN4"/>
<dbReference type="Proteomes" id="UP000626092">
    <property type="component" value="Unassembled WGS sequence"/>
</dbReference>
<evidence type="ECO:0000313" key="2">
    <source>
        <dbReference type="EMBL" id="KAF7152010.1"/>
    </source>
</evidence>
<proteinExistence type="predicted"/>
<accession>A0A834LXN4</accession>
<dbReference type="EMBL" id="WJXA01000001">
    <property type="protein sequence ID" value="KAF7152010.1"/>
    <property type="molecule type" value="Genomic_DNA"/>
</dbReference>
<gene>
    <name evidence="2" type="ORF">RHSIM_Rhsim01G0022900</name>
</gene>
<dbReference type="Pfam" id="PF04578">
    <property type="entry name" value="DUF594"/>
    <property type="match status" value="1"/>
</dbReference>
<sequence>MVGDPNMPGSFLFIVKWLHLATEICYHLEREWDAGHHSGSKVMSDYMMYLLVMQPSLLPNVGPLFPLERDLNNPRCLAGDSGDMNGACHYLLSREEEYRMIAEYLKGKEKPKRWEIIKLIWLRMLQASAHGPNGFAQKDGHFQKLRQGGELLTLIWFINPSRPPMRPPGNLPPPMRPPDNLPPPMRQPGDRRPPRPPPFRPPGNQRPPRPLPGDLPPPMRPPDDLPPPMQQPGDRRPPRPPPFRPPGNRQPPRSPPMQPPGDR</sequence>